<organism evidence="4 5">
    <name type="scientific">Vitis vinifera</name>
    <name type="common">Grape</name>
    <dbReference type="NCBI Taxonomy" id="29760"/>
    <lineage>
        <taxon>Eukaryota</taxon>
        <taxon>Viridiplantae</taxon>
        <taxon>Streptophyta</taxon>
        <taxon>Embryophyta</taxon>
        <taxon>Tracheophyta</taxon>
        <taxon>Spermatophyta</taxon>
        <taxon>Magnoliopsida</taxon>
        <taxon>eudicotyledons</taxon>
        <taxon>Gunneridae</taxon>
        <taxon>Pentapetalae</taxon>
        <taxon>rosids</taxon>
        <taxon>Vitales</taxon>
        <taxon>Vitaceae</taxon>
        <taxon>Viteae</taxon>
        <taxon>Vitis</taxon>
    </lineage>
</organism>
<gene>
    <name evidence="4" type="primary">VvCHDp000209_14</name>
    <name evidence="4" type="ORF">CK203_040401</name>
</gene>
<dbReference type="Pfam" id="PF00931">
    <property type="entry name" value="NB-ARC"/>
    <property type="match status" value="1"/>
</dbReference>
<keyword evidence="2" id="KW-0611">Plant defense</keyword>
<reference evidence="4 5" key="1">
    <citation type="journal article" date="2018" name="PLoS Genet.">
        <title>Population sequencing reveals clonal diversity and ancestral inbreeding in the grapevine cultivar Chardonnay.</title>
        <authorList>
            <person name="Roach M.J."/>
            <person name="Johnson D.L."/>
            <person name="Bohlmann J."/>
            <person name="van Vuuren H.J."/>
            <person name="Jones S.J."/>
            <person name="Pretorius I.S."/>
            <person name="Schmidt S.A."/>
            <person name="Borneman A.R."/>
        </authorList>
    </citation>
    <scope>NUCLEOTIDE SEQUENCE [LARGE SCALE GENOMIC DNA]</scope>
    <source>
        <strain evidence="5">cv. Chardonnay</strain>
        <tissue evidence="4">Leaf</tissue>
    </source>
</reference>
<dbReference type="InterPro" id="IPR032675">
    <property type="entry name" value="LRR_dom_sf"/>
</dbReference>
<dbReference type="SUPFAM" id="SSF52058">
    <property type="entry name" value="L domain-like"/>
    <property type="match status" value="1"/>
</dbReference>
<dbReference type="Proteomes" id="UP000288805">
    <property type="component" value="Unassembled WGS sequence"/>
</dbReference>
<evidence type="ECO:0000313" key="4">
    <source>
        <dbReference type="EMBL" id="RVW64547.1"/>
    </source>
</evidence>
<comment type="similarity">
    <text evidence="1">Belongs to the disease resistance NB-LRR family.</text>
</comment>
<evidence type="ECO:0000256" key="2">
    <source>
        <dbReference type="ARBA" id="ARBA00022821"/>
    </source>
</evidence>
<evidence type="ECO:0000256" key="1">
    <source>
        <dbReference type="ARBA" id="ARBA00008894"/>
    </source>
</evidence>
<dbReference type="Gene3D" id="3.40.50.300">
    <property type="entry name" value="P-loop containing nucleotide triphosphate hydrolases"/>
    <property type="match status" value="1"/>
</dbReference>
<dbReference type="InterPro" id="IPR002182">
    <property type="entry name" value="NB-ARC"/>
</dbReference>
<dbReference type="InterPro" id="IPR027417">
    <property type="entry name" value="P-loop_NTPase"/>
</dbReference>
<name>A0A438FX54_VITVI</name>
<evidence type="ECO:0000313" key="5">
    <source>
        <dbReference type="Proteomes" id="UP000288805"/>
    </source>
</evidence>
<dbReference type="AlphaFoldDB" id="A0A438FX54"/>
<protein>
    <submittedName>
        <fullName evidence="4">Putative disease resistance protein</fullName>
    </submittedName>
</protein>
<accession>A0A438FX54</accession>
<dbReference type="EMBL" id="QGNW01000719">
    <property type="protein sequence ID" value="RVW64547.1"/>
    <property type="molecule type" value="Genomic_DNA"/>
</dbReference>
<proteinExistence type="inferred from homology"/>
<feature type="domain" description="NB-ARC" evidence="3">
    <location>
        <begin position="159"/>
        <end position="266"/>
    </location>
</feature>
<dbReference type="InterPro" id="IPR050905">
    <property type="entry name" value="Plant_NBS-LRR"/>
</dbReference>
<dbReference type="GO" id="GO:0043531">
    <property type="term" value="F:ADP binding"/>
    <property type="evidence" value="ECO:0007669"/>
    <property type="project" value="InterPro"/>
</dbReference>
<dbReference type="Gene3D" id="3.80.10.10">
    <property type="entry name" value="Ribonuclease Inhibitor"/>
    <property type="match status" value="1"/>
</dbReference>
<comment type="caution">
    <text evidence="4">The sequence shown here is derived from an EMBL/GenBank/DDBJ whole genome shotgun (WGS) entry which is preliminary data.</text>
</comment>
<dbReference type="PANTHER" id="PTHR33463:SF198">
    <property type="entry name" value="RPP4C3"/>
    <property type="match status" value="1"/>
</dbReference>
<evidence type="ECO:0000259" key="3">
    <source>
        <dbReference type="Pfam" id="PF00931"/>
    </source>
</evidence>
<sequence>MVEIVISIASKVAEYLVAPVGRQLGYLFHYNSNMAELRDEVEKLGEARESLQLRVGEATRHGDEMLPNVRNWLTRANDISQEAQKFIEDEKKTKKSCFNGLLPNLIVRYQLSREAKKKAEEAKKRQGGGDFQTISYRAPLPGAGSAPLRGYEALASRGPILNKIMEALRDDDVNMIGGKDETTRAVELTQRLKKEKILIILDDIWKEVDLEKVGIPCKDDQTKCKIVLASRNEDILRKDMGAKQCFPIQHLQEEEAWHLFKKTAGDSVENNLELQPTAKENALEELRSSAPTNIRGVDDKVYGCLKWSYNHLGDEVKSLFLLCGSLSYGDISMDHLFRYAMGLDLFDHIKSLEQARNKLVTLVRTLKASSLLLDGEDHRHEFGGASRLLFMDADNKSVRMHDVVRDVARNIASKDPHRFVVIEDVPLEEWPETDESKYISLNCRAVHELPHRLVCPKLQFFLLQDNSPSLNIPSTFFEGMNQLKVLDVSEMPFAKLPPSLQSLANLRTLRLDRCWLGDIALIGELKKLQILSMAGSNIQQLPSEMRQLTNLSFTQWAAEGVSDGESNACLSELNHLRHLTTIEIEVPTIELLPKEDMFFENLTRYAIFAGIFDPWKKYYEASKTLKLKQVDGSLLLREGIGKLLKNTEELTRGTSQLEKMTIYDCNVMQQIIACEGELEIKEDDHVGTNLQLFPKLRYLELRGLLELMNFDYVGSELETTSQGMCSQGNLDIHMPFSVIGYVYA</sequence>
<dbReference type="PANTHER" id="PTHR33463">
    <property type="entry name" value="NB-ARC DOMAIN-CONTAINING PROTEIN-RELATED"/>
    <property type="match status" value="1"/>
</dbReference>
<dbReference type="SUPFAM" id="SSF52540">
    <property type="entry name" value="P-loop containing nucleoside triphosphate hydrolases"/>
    <property type="match status" value="1"/>
</dbReference>